<dbReference type="SUPFAM" id="SSF55816">
    <property type="entry name" value="5'-nucleotidase (syn. UDP-sugar hydrolase), C-terminal domain"/>
    <property type="match status" value="1"/>
</dbReference>
<dbReference type="InterPro" id="IPR004843">
    <property type="entry name" value="Calcineurin-like_PHP"/>
</dbReference>
<dbReference type="InterPro" id="IPR006179">
    <property type="entry name" value="5_nucleotidase/apyrase"/>
</dbReference>
<dbReference type="GO" id="GO:0000166">
    <property type="term" value="F:nucleotide binding"/>
    <property type="evidence" value="ECO:0007669"/>
    <property type="project" value="UniProtKB-KW"/>
</dbReference>
<comment type="similarity">
    <text evidence="2 8">Belongs to the 5'-nucleotidase family.</text>
</comment>
<dbReference type="InterPro" id="IPR006146">
    <property type="entry name" value="5'-Nucleotdase_CS"/>
</dbReference>
<name>A0A9P0BFM4_BRAAE</name>
<evidence type="ECO:0000256" key="1">
    <source>
        <dbReference type="ARBA" id="ARBA00000815"/>
    </source>
</evidence>
<dbReference type="InterPro" id="IPR008334">
    <property type="entry name" value="5'-Nucleotdase_C"/>
</dbReference>
<keyword evidence="9" id="KW-1133">Transmembrane helix</keyword>
<dbReference type="GO" id="GO:0008253">
    <property type="term" value="F:5'-nucleotidase activity"/>
    <property type="evidence" value="ECO:0007669"/>
    <property type="project" value="UniProtKB-EC"/>
</dbReference>
<dbReference type="PANTHER" id="PTHR11575">
    <property type="entry name" value="5'-NUCLEOTIDASE-RELATED"/>
    <property type="match status" value="1"/>
</dbReference>
<evidence type="ECO:0000256" key="6">
    <source>
        <dbReference type="ARBA" id="ARBA00022741"/>
    </source>
</evidence>
<feature type="chain" id="PRO_5040531211" description="5'-nucleotidase" evidence="8">
    <location>
        <begin position="20"/>
        <end position="585"/>
    </location>
</feature>
<dbReference type="InterPro" id="IPR036907">
    <property type="entry name" value="5'-Nucleotdase_C_sf"/>
</dbReference>
<accession>A0A9P0BFM4</accession>
<dbReference type="GO" id="GO:0006196">
    <property type="term" value="P:AMP catabolic process"/>
    <property type="evidence" value="ECO:0007669"/>
    <property type="project" value="TreeGrafter"/>
</dbReference>
<evidence type="ECO:0000256" key="7">
    <source>
        <dbReference type="ARBA" id="ARBA00022801"/>
    </source>
</evidence>
<feature type="domain" description="5'-Nucleotidase C-terminal" evidence="11">
    <location>
        <begin position="337"/>
        <end position="513"/>
    </location>
</feature>
<keyword evidence="13" id="KW-1185">Reference proteome</keyword>
<dbReference type="Proteomes" id="UP001154078">
    <property type="component" value="Chromosome 9"/>
</dbReference>
<evidence type="ECO:0000256" key="2">
    <source>
        <dbReference type="ARBA" id="ARBA00006654"/>
    </source>
</evidence>
<evidence type="ECO:0000256" key="4">
    <source>
        <dbReference type="ARBA" id="ARBA00022723"/>
    </source>
</evidence>
<dbReference type="Pfam" id="PF00149">
    <property type="entry name" value="Metallophos"/>
    <property type="match status" value="1"/>
</dbReference>
<evidence type="ECO:0000256" key="8">
    <source>
        <dbReference type="RuleBase" id="RU362119"/>
    </source>
</evidence>
<evidence type="ECO:0000256" key="5">
    <source>
        <dbReference type="ARBA" id="ARBA00022729"/>
    </source>
</evidence>
<dbReference type="SUPFAM" id="SSF56300">
    <property type="entry name" value="Metallo-dependent phosphatases"/>
    <property type="match status" value="1"/>
</dbReference>
<dbReference type="Gene3D" id="3.90.780.10">
    <property type="entry name" value="5'-Nucleotidase, C-terminal domain"/>
    <property type="match status" value="1"/>
</dbReference>
<dbReference type="PROSITE" id="PS00786">
    <property type="entry name" value="5_NUCLEOTIDASE_2"/>
    <property type="match status" value="1"/>
</dbReference>
<keyword evidence="5 8" id="KW-0732">Signal</keyword>
<evidence type="ECO:0000259" key="10">
    <source>
        <dbReference type="Pfam" id="PF00149"/>
    </source>
</evidence>
<feature type="domain" description="Calcineurin-like phosphoesterase" evidence="10">
    <location>
        <begin position="26"/>
        <end position="243"/>
    </location>
</feature>
<feature type="signal peptide" evidence="8">
    <location>
        <begin position="1"/>
        <end position="19"/>
    </location>
</feature>
<dbReference type="GO" id="GO:0005886">
    <property type="term" value="C:plasma membrane"/>
    <property type="evidence" value="ECO:0007669"/>
    <property type="project" value="TreeGrafter"/>
</dbReference>
<evidence type="ECO:0000256" key="9">
    <source>
        <dbReference type="SAM" id="Phobius"/>
    </source>
</evidence>
<comment type="catalytic activity">
    <reaction evidence="1">
        <text>a ribonucleoside 5'-phosphate + H2O = a ribonucleoside + phosphate</text>
        <dbReference type="Rhea" id="RHEA:12484"/>
        <dbReference type="ChEBI" id="CHEBI:15377"/>
        <dbReference type="ChEBI" id="CHEBI:18254"/>
        <dbReference type="ChEBI" id="CHEBI:43474"/>
        <dbReference type="ChEBI" id="CHEBI:58043"/>
        <dbReference type="EC" id="3.1.3.5"/>
    </reaction>
</comment>
<keyword evidence="7 8" id="KW-0378">Hydrolase</keyword>
<keyword evidence="4" id="KW-0479">Metal-binding</keyword>
<dbReference type="Gene3D" id="3.60.21.10">
    <property type="match status" value="1"/>
</dbReference>
<dbReference type="Pfam" id="PF02872">
    <property type="entry name" value="5_nucleotid_C"/>
    <property type="match status" value="1"/>
</dbReference>
<dbReference type="FunFam" id="3.90.780.10:FF:000001">
    <property type="entry name" value="NT5E isoform 3"/>
    <property type="match status" value="1"/>
</dbReference>
<dbReference type="EC" id="3.1.3.5" evidence="3"/>
<dbReference type="OrthoDB" id="7722975at2759"/>
<dbReference type="InterPro" id="IPR029052">
    <property type="entry name" value="Metallo-depent_PP-like"/>
</dbReference>
<dbReference type="CDD" id="cd07409">
    <property type="entry name" value="MPP_CD73_N"/>
    <property type="match status" value="1"/>
</dbReference>
<gene>
    <name evidence="12" type="ORF">MELIAE_LOCUS12216</name>
</gene>
<keyword evidence="9" id="KW-0812">Transmembrane</keyword>
<dbReference type="AlphaFoldDB" id="A0A9P0BFM4"/>
<reference evidence="12" key="1">
    <citation type="submission" date="2021-12" db="EMBL/GenBank/DDBJ databases">
        <authorList>
            <person name="King R."/>
        </authorList>
    </citation>
    <scope>NUCLEOTIDE SEQUENCE</scope>
</reference>
<evidence type="ECO:0000256" key="3">
    <source>
        <dbReference type="ARBA" id="ARBA00012643"/>
    </source>
</evidence>
<keyword evidence="6 8" id="KW-0547">Nucleotide-binding</keyword>
<organism evidence="12 13">
    <name type="scientific">Brassicogethes aeneus</name>
    <name type="common">Rape pollen beetle</name>
    <name type="synonym">Meligethes aeneus</name>
    <dbReference type="NCBI Taxonomy" id="1431903"/>
    <lineage>
        <taxon>Eukaryota</taxon>
        <taxon>Metazoa</taxon>
        <taxon>Ecdysozoa</taxon>
        <taxon>Arthropoda</taxon>
        <taxon>Hexapoda</taxon>
        <taxon>Insecta</taxon>
        <taxon>Pterygota</taxon>
        <taxon>Neoptera</taxon>
        <taxon>Endopterygota</taxon>
        <taxon>Coleoptera</taxon>
        <taxon>Polyphaga</taxon>
        <taxon>Cucujiformia</taxon>
        <taxon>Nitidulidae</taxon>
        <taxon>Meligethinae</taxon>
        <taxon>Brassicogethes</taxon>
    </lineage>
</organism>
<feature type="transmembrane region" description="Helical" evidence="9">
    <location>
        <begin position="560"/>
        <end position="580"/>
    </location>
</feature>
<dbReference type="GO" id="GO:0046872">
    <property type="term" value="F:metal ion binding"/>
    <property type="evidence" value="ECO:0007669"/>
    <property type="project" value="UniProtKB-KW"/>
</dbReference>
<dbReference type="FunFam" id="3.60.21.10:FF:000020">
    <property type="entry name" value="NT5E isoform 4"/>
    <property type="match status" value="1"/>
</dbReference>
<sequence length="585" mass="64949">MLRSVPIVFLLVFLAGICCENLKLVLLHNNDMHSRFEETSKNTGTCKESNKNLSCYGGFPRTAHVIRDFRSKAAKGEVPEVLYLNAGDTYAGTVWYSVHKWKICVDFLNVLKPDAMSLGNHEFDSSPDGLEPFLEEARFPVLAANLNFTNEPSLVNLVKKSVVLEVKGTKVGVIGFLTPETIQISQTRAVIFSSEINSLIEESERLDKQGVKVIIALGHSGFTVDQEIAAKVPLVDVVVGGHTNTFLWNGKAPDLETPEDMYPKVVTQKSGKKVPVVQAYAYTKYMGVLNVTFNDQGDLVEFYGQPILLDHTIPQDKDVLDMLEPYRVRVAELSKQVIGKTKVLLDGDANRCRMEECNFGNLLADSLVQYVASLTGGKFWTKVPIGLVNGGGIRNSIDPAVANGNITRADVMGALPFDNRIITLEIMGDDLLQVLEQGARFDGISSRGEFLQVSGLKYTVDWSKPPMHRISNVKARCGNCWIPRYLDLDPKETYNVVSISFLTEGGDGHTILKTKSFNQKTEDLNDVDIVQWYLEKYSPVYPEVQGRITIVGSVILNSSPALSCSMVLIWIVFIISKLVFKYNFT</sequence>
<evidence type="ECO:0000313" key="13">
    <source>
        <dbReference type="Proteomes" id="UP001154078"/>
    </source>
</evidence>
<protein>
    <recommendedName>
        <fullName evidence="3">5'-nucleotidase</fullName>
        <ecNumber evidence="3">3.1.3.5</ecNumber>
    </recommendedName>
</protein>
<dbReference type="PANTHER" id="PTHR11575:SF24">
    <property type="entry name" value="5'-NUCLEOTIDASE"/>
    <property type="match status" value="1"/>
</dbReference>
<dbReference type="EMBL" id="OV121140">
    <property type="protein sequence ID" value="CAH0563372.1"/>
    <property type="molecule type" value="Genomic_DNA"/>
</dbReference>
<proteinExistence type="inferred from homology"/>
<evidence type="ECO:0000259" key="11">
    <source>
        <dbReference type="Pfam" id="PF02872"/>
    </source>
</evidence>
<keyword evidence="9" id="KW-0472">Membrane</keyword>
<dbReference type="PRINTS" id="PR01607">
    <property type="entry name" value="APYRASEFAMLY"/>
</dbReference>
<evidence type="ECO:0000313" key="12">
    <source>
        <dbReference type="EMBL" id="CAH0563372.1"/>
    </source>
</evidence>